<sequence length="102" mass="11658">MCHSCPSLPSTTKKKGRRKSPPTSTHHSNENFLGFSIKCIEDSLFLDFGCGRFVCGGKYEEINVESRAFQRNVHVSHSIAQRLWERRGSDQFSVIVAMFRFC</sequence>
<proteinExistence type="predicted"/>
<reference evidence="2 3" key="1">
    <citation type="submission" date="2019-07" db="EMBL/GenBank/DDBJ databases">
        <title>WGS assembly of Gossypium mustelinum.</title>
        <authorList>
            <person name="Chen Z.J."/>
            <person name="Sreedasyam A."/>
            <person name="Ando A."/>
            <person name="Song Q."/>
            <person name="De L."/>
            <person name="Hulse-Kemp A."/>
            <person name="Ding M."/>
            <person name="Ye W."/>
            <person name="Kirkbride R."/>
            <person name="Jenkins J."/>
            <person name="Plott C."/>
            <person name="Lovell J."/>
            <person name="Lin Y.-M."/>
            <person name="Vaughn R."/>
            <person name="Liu B."/>
            <person name="Li W."/>
            <person name="Simpson S."/>
            <person name="Scheffler B."/>
            <person name="Saski C."/>
            <person name="Grover C."/>
            <person name="Hu G."/>
            <person name="Conover J."/>
            <person name="Carlson J."/>
            <person name="Shu S."/>
            <person name="Boston L."/>
            <person name="Williams M."/>
            <person name="Peterson D."/>
            <person name="Mcgee K."/>
            <person name="Jones D."/>
            <person name="Wendel J."/>
            <person name="Stelly D."/>
            <person name="Grimwood J."/>
            <person name="Schmutz J."/>
        </authorList>
    </citation>
    <scope>NUCLEOTIDE SEQUENCE [LARGE SCALE GENOMIC DNA]</scope>
    <source>
        <strain evidence="2">1408120.09</strain>
    </source>
</reference>
<feature type="region of interest" description="Disordered" evidence="1">
    <location>
        <begin position="1"/>
        <end position="30"/>
    </location>
</feature>
<evidence type="ECO:0000256" key="1">
    <source>
        <dbReference type="SAM" id="MobiDB-lite"/>
    </source>
</evidence>
<evidence type="ECO:0000313" key="3">
    <source>
        <dbReference type="Proteomes" id="UP000323597"/>
    </source>
</evidence>
<organism evidence="2 3">
    <name type="scientific">Gossypium mustelinum</name>
    <name type="common">Cotton</name>
    <name type="synonym">Gossypium caicoense</name>
    <dbReference type="NCBI Taxonomy" id="34275"/>
    <lineage>
        <taxon>Eukaryota</taxon>
        <taxon>Viridiplantae</taxon>
        <taxon>Streptophyta</taxon>
        <taxon>Embryophyta</taxon>
        <taxon>Tracheophyta</taxon>
        <taxon>Spermatophyta</taxon>
        <taxon>Magnoliopsida</taxon>
        <taxon>eudicotyledons</taxon>
        <taxon>Gunneridae</taxon>
        <taxon>Pentapetalae</taxon>
        <taxon>rosids</taxon>
        <taxon>malvids</taxon>
        <taxon>Malvales</taxon>
        <taxon>Malvaceae</taxon>
        <taxon>Malvoideae</taxon>
        <taxon>Gossypium</taxon>
    </lineage>
</organism>
<protein>
    <submittedName>
        <fullName evidence="2">Uncharacterized protein</fullName>
    </submittedName>
</protein>
<keyword evidence="3" id="KW-1185">Reference proteome</keyword>
<name>A0A5D2WPY4_GOSMU</name>
<dbReference type="Proteomes" id="UP000323597">
    <property type="component" value="Chromosome A12"/>
</dbReference>
<evidence type="ECO:0000313" key="2">
    <source>
        <dbReference type="EMBL" id="TYJ03805.1"/>
    </source>
</evidence>
<dbReference type="EMBL" id="CM017647">
    <property type="protein sequence ID" value="TYJ03805.1"/>
    <property type="molecule type" value="Genomic_DNA"/>
</dbReference>
<gene>
    <name evidence="2" type="ORF">E1A91_A12G052800v1</name>
</gene>
<dbReference type="AlphaFoldDB" id="A0A5D2WPY4"/>
<accession>A0A5D2WPY4</accession>